<reference evidence="2 3" key="1">
    <citation type="submission" date="2013-07" db="EMBL/GenBank/DDBJ databases">
        <title>Completed genome of Sphingomonas sanxanigenens NX02.</title>
        <authorList>
            <person name="Ma T."/>
            <person name="Huang H."/>
            <person name="Wu M."/>
            <person name="Li X."/>
            <person name="Li G."/>
        </authorList>
    </citation>
    <scope>NUCLEOTIDE SEQUENCE [LARGE SCALE GENOMIC DNA]</scope>
    <source>
        <strain evidence="2 3">NX02</strain>
    </source>
</reference>
<organism evidence="2 3">
    <name type="scientific">Sphingomonas sanxanigenens DSM 19645 = NX02</name>
    <dbReference type="NCBI Taxonomy" id="1123269"/>
    <lineage>
        <taxon>Bacteria</taxon>
        <taxon>Pseudomonadati</taxon>
        <taxon>Pseudomonadota</taxon>
        <taxon>Alphaproteobacteria</taxon>
        <taxon>Sphingomonadales</taxon>
        <taxon>Sphingomonadaceae</taxon>
        <taxon>Sphingomonas</taxon>
    </lineage>
</organism>
<dbReference type="InterPro" id="IPR036291">
    <property type="entry name" value="NAD(P)-bd_dom_sf"/>
</dbReference>
<keyword evidence="3" id="KW-1185">Reference proteome</keyword>
<dbReference type="PANTHER" id="PTHR48079">
    <property type="entry name" value="PROTEIN YEEZ"/>
    <property type="match status" value="1"/>
</dbReference>
<dbReference type="eggNOG" id="COG0451">
    <property type="taxonomic scope" value="Bacteria"/>
</dbReference>
<dbReference type="Pfam" id="PF13460">
    <property type="entry name" value="NAD_binding_10"/>
    <property type="match status" value="1"/>
</dbReference>
<accession>W0ALL5</accession>
<protein>
    <recommendedName>
        <fullName evidence="1">NAD(P)-binding domain-containing protein</fullName>
    </recommendedName>
</protein>
<dbReference type="Gene3D" id="3.40.50.720">
    <property type="entry name" value="NAD(P)-binding Rossmann-like Domain"/>
    <property type="match status" value="1"/>
</dbReference>
<sequence>MDTKPTALVLGVTGGIGGATATALLRHGWNVVALVRDPGKRALLPSTDPLAGIAWVKGDAADPDAVRRAAAGAQAIVHAVNPPGYRDWGRLVLPMIDSSIAAARATGARIVLPGTIYNYGPDAFPDLIEDSPQNPLTEKGRIRVALERRLEAASMGGVPVLIVRFGDFFGGGSGNNWFRQGLVTPGKRLAAITDPGRKGVGHAWAYLPDAAETIAQLLDRADTLDRFAHFHFAGHWDADGGAMIRAIATALGRPDVPVKRLPWPLLGLAGVVRQMPRELYRMRYLWRTPIRLDNRRLVSVLGSEPHTPLAEAVKTTLDALDVR</sequence>
<dbReference type="PATRIC" id="fig|1123269.5.peg.4849"/>
<dbReference type="InterPro" id="IPR051783">
    <property type="entry name" value="NAD(P)-dependent_oxidoreduct"/>
</dbReference>
<dbReference type="InterPro" id="IPR016040">
    <property type="entry name" value="NAD(P)-bd_dom"/>
</dbReference>
<name>W0ALL5_9SPHN</name>
<dbReference type="RefSeq" id="WP_025294662.1">
    <property type="nucleotide sequence ID" value="NZ_CP006644.1"/>
</dbReference>
<feature type="domain" description="NAD(P)-binding" evidence="1">
    <location>
        <begin position="11"/>
        <end position="147"/>
    </location>
</feature>
<dbReference type="Proteomes" id="UP000018851">
    <property type="component" value="Chromosome"/>
</dbReference>
<evidence type="ECO:0000313" key="3">
    <source>
        <dbReference type="Proteomes" id="UP000018851"/>
    </source>
</evidence>
<dbReference type="HOGENOM" id="CLU_049717_0_0_5"/>
<dbReference type="EMBL" id="CP006644">
    <property type="protein sequence ID" value="AHE56555.1"/>
    <property type="molecule type" value="Genomic_DNA"/>
</dbReference>
<proteinExistence type="predicted"/>
<dbReference type="OrthoDB" id="7170465at2"/>
<dbReference type="SUPFAM" id="SSF51735">
    <property type="entry name" value="NAD(P)-binding Rossmann-fold domains"/>
    <property type="match status" value="1"/>
</dbReference>
<dbReference type="KEGG" id="ssan:NX02_24740"/>
<gene>
    <name evidence="2" type="ORF">NX02_24740</name>
</gene>
<dbReference type="PANTHER" id="PTHR48079:SF6">
    <property type="entry name" value="NAD(P)-BINDING DOMAIN-CONTAINING PROTEIN-RELATED"/>
    <property type="match status" value="1"/>
</dbReference>
<evidence type="ECO:0000259" key="1">
    <source>
        <dbReference type="Pfam" id="PF13460"/>
    </source>
</evidence>
<dbReference type="STRING" id="1123269.NX02_24740"/>
<dbReference type="GO" id="GO:0005737">
    <property type="term" value="C:cytoplasm"/>
    <property type="evidence" value="ECO:0007669"/>
    <property type="project" value="TreeGrafter"/>
</dbReference>
<dbReference type="AlphaFoldDB" id="W0ALL5"/>
<dbReference type="GO" id="GO:0004029">
    <property type="term" value="F:aldehyde dehydrogenase (NAD+) activity"/>
    <property type="evidence" value="ECO:0007669"/>
    <property type="project" value="TreeGrafter"/>
</dbReference>
<evidence type="ECO:0000313" key="2">
    <source>
        <dbReference type="EMBL" id="AHE56555.1"/>
    </source>
</evidence>